<comment type="function">
    <text evidence="1">Histone-like DNA-binding protein which is capable of wrapping DNA to stabilize it, and thus to prevent its denaturation under extreme environmental conditions.</text>
</comment>
<dbReference type="InterPro" id="IPR000119">
    <property type="entry name" value="Hist_DNA-bd"/>
</dbReference>
<dbReference type="PANTHER" id="PTHR33175">
    <property type="entry name" value="DNA-BINDING PROTEIN HU"/>
    <property type="match status" value="1"/>
</dbReference>
<accession>A0ABP9F3A5</accession>
<evidence type="ECO:0000256" key="4">
    <source>
        <dbReference type="ARBA" id="ARBA00023125"/>
    </source>
</evidence>
<evidence type="ECO:0000313" key="6">
    <source>
        <dbReference type="EMBL" id="GAA4887116.1"/>
    </source>
</evidence>
<comment type="similarity">
    <text evidence="2 5">Belongs to the bacterial histone-like protein family.</text>
</comment>
<keyword evidence="7" id="KW-1185">Reference proteome</keyword>
<name>A0ABP9F3A5_9GAMM</name>
<comment type="caution">
    <text evidence="6">The sequence shown here is derived from an EMBL/GenBank/DDBJ whole genome shotgun (WGS) entry which is preliminary data.</text>
</comment>
<evidence type="ECO:0000313" key="7">
    <source>
        <dbReference type="Proteomes" id="UP001499988"/>
    </source>
</evidence>
<dbReference type="Gene3D" id="4.10.520.10">
    <property type="entry name" value="IHF-like DNA-binding proteins"/>
    <property type="match status" value="1"/>
</dbReference>
<dbReference type="SUPFAM" id="SSF47729">
    <property type="entry name" value="IHF-like DNA-binding proteins"/>
    <property type="match status" value="1"/>
</dbReference>
<reference evidence="7" key="1">
    <citation type="journal article" date="2019" name="Int. J. Syst. Evol. Microbiol.">
        <title>The Global Catalogue of Microorganisms (GCM) 10K type strain sequencing project: providing services to taxonomists for standard genome sequencing and annotation.</title>
        <authorList>
            <consortium name="The Broad Institute Genomics Platform"/>
            <consortium name="The Broad Institute Genome Sequencing Center for Infectious Disease"/>
            <person name="Wu L."/>
            <person name="Ma J."/>
        </authorList>
    </citation>
    <scope>NUCLEOTIDE SEQUENCE [LARGE SCALE GENOMIC DNA]</scope>
    <source>
        <strain evidence="7">JCM 18401</strain>
    </source>
</reference>
<dbReference type="CDD" id="cd13831">
    <property type="entry name" value="HU"/>
    <property type="match status" value="1"/>
</dbReference>
<proteinExistence type="inferred from homology"/>
<dbReference type="GO" id="GO:0003677">
    <property type="term" value="F:DNA binding"/>
    <property type="evidence" value="ECO:0007669"/>
    <property type="project" value="UniProtKB-KW"/>
</dbReference>
<evidence type="ECO:0000256" key="3">
    <source>
        <dbReference type="ARBA" id="ARBA00023067"/>
    </source>
</evidence>
<evidence type="ECO:0000256" key="1">
    <source>
        <dbReference type="ARBA" id="ARBA00003819"/>
    </source>
</evidence>
<dbReference type="SMART" id="SM00411">
    <property type="entry name" value="BHL"/>
    <property type="match status" value="1"/>
</dbReference>
<sequence length="92" mass="10208">MTRTELIKLIATQADLTQTTSKAVLDTLQRVICQALHEGETVYLPRLGVFEVRHHLPRTGRHPQTGEAIEIPFKTVAAFKPATPLKHAVNQG</sequence>
<dbReference type="PRINTS" id="PR01727">
    <property type="entry name" value="DNABINDINGHU"/>
</dbReference>
<dbReference type="Proteomes" id="UP001499988">
    <property type="component" value="Unassembled WGS sequence"/>
</dbReference>
<evidence type="ECO:0000256" key="5">
    <source>
        <dbReference type="RuleBase" id="RU003939"/>
    </source>
</evidence>
<dbReference type="PANTHER" id="PTHR33175:SF12">
    <property type="entry name" value="DNA-BINDING PROTEIN HU-ALPHA"/>
    <property type="match status" value="1"/>
</dbReference>
<keyword evidence="4 6" id="KW-0238">DNA-binding</keyword>
<keyword evidence="3" id="KW-0226">DNA condensation</keyword>
<dbReference type="EMBL" id="BAABJZ010000069">
    <property type="protein sequence ID" value="GAA4887116.1"/>
    <property type="molecule type" value="Genomic_DNA"/>
</dbReference>
<protein>
    <submittedName>
        <fullName evidence="6">HU family DNA-binding protein</fullName>
    </submittedName>
</protein>
<gene>
    <name evidence="6" type="ORF">GCM10023333_20710</name>
</gene>
<evidence type="ECO:0000256" key="2">
    <source>
        <dbReference type="ARBA" id="ARBA00010529"/>
    </source>
</evidence>
<dbReference type="InterPro" id="IPR010992">
    <property type="entry name" value="IHF-like_DNA-bd_dom_sf"/>
</dbReference>
<organism evidence="6 7">
    <name type="scientific">Ferrimonas pelagia</name>
    <dbReference type="NCBI Taxonomy" id="1177826"/>
    <lineage>
        <taxon>Bacteria</taxon>
        <taxon>Pseudomonadati</taxon>
        <taxon>Pseudomonadota</taxon>
        <taxon>Gammaproteobacteria</taxon>
        <taxon>Alteromonadales</taxon>
        <taxon>Ferrimonadaceae</taxon>
        <taxon>Ferrimonas</taxon>
    </lineage>
</organism>
<dbReference type="Pfam" id="PF00216">
    <property type="entry name" value="Bac_DNA_binding"/>
    <property type="match status" value="1"/>
</dbReference>